<dbReference type="EMBL" id="RKLX01000028">
    <property type="protein sequence ID" value="TGD17545.1"/>
    <property type="molecule type" value="Genomic_DNA"/>
</dbReference>
<evidence type="ECO:0000256" key="2">
    <source>
        <dbReference type="ARBA" id="ARBA00022525"/>
    </source>
</evidence>
<feature type="domain" description="Gram-positive cocci surface proteins LPxTG" evidence="8">
    <location>
        <begin position="1060"/>
        <end position="1094"/>
    </location>
</feature>
<keyword evidence="2" id="KW-0964">Secreted</keyword>
<proteinExistence type="predicted"/>
<evidence type="ECO:0000256" key="6">
    <source>
        <dbReference type="SAM" id="MobiDB-lite"/>
    </source>
</evidence>
<dbReference type="PROSITE" id="PS50847">
    <property type="entry name" value="GRAM_POS_ANCHORING"/>
    <property type="match status" value="1"/>
</dbReference>
<accession>A0A4Z0J518</accession>
<evidence type="ECO:0000256" key="4">
    <source>
        <dbReference type="ARBA" id="ARBA00023088"/>
    </source>
</evidence>
<dbReference type="NCBIfam" id="TIGR03715">
    <property type="entry name" value="KxYKxGKxW"/>
    <property type="match status" value="1"/>
</dbReference>
<feature type="compositionally biased region" description="Polar residues" evidence="6">
    <location>
        <begin position="1012"/>
        <end position="1022"/>
    </location>
</feature>
<feature type="region of interest" description="Disordered" evidence="6">
    <location>
        <begin position="1012"/>
        <end position="1039"/>
    </location>
</feature>
<keyword evidence="7" id="KW-0812">Transmembrane</keyword>
<dbReference type="OrthoDB" id="2252216at2"/>
<evidence type="ECO:0000256" key="7">
    <source>
        <dbReference type="SAM" id="Phobius"/>
    </source>
</evidence>
<evidence type="ECO:0000256" key="1">
    <source>
        <dbReference type="ARBA" id="ARBA00022512"/>
    </source>
</evidence>
<evidence type="ECO:0000259" key="8">
    <source>
        <dbReference type="PROSITE" id="PS50847"/>
    </source>
</evidence>
<keyword evidence="7" id="KW-0472">Membrane</keyword>
<evidence type="ECO:0000313" key="10">
    <source>
        <dbReference type="Proteomes" id="UP000297348"/>
    </source>
</evidence>
<keyword evidence="7" id="KW-1133">Transmembrane helix</keyword>
<keyword evidence="4" id="KW-0572">Peptidoglycan-anchor</keyword>
<feature type="coiled-coil region" evidence="5">
    <location>
        <begin position="332"/>
        <end position="371"/>
    </location>
</feature>
<keyword evidence="1" id="KW-0134">Cell wall</keyword>
<comment type="caution">
    <text evidence="9">The sequence shown here is derived from an EMBL/GenBank/DDBJ whole genome shotgun (WGS) entry which is preliminary data.</text>
</comment>
<organism evidence="9 10">
    <name type="scientific">Levilactobacillus suantsaiihabitans</name>
    <dbReference type="NCBI Taxonomy" id="2487722"/>
    <lineage>
        <taxon>Bacteria</taxon>
        <taxon>Bacillati</taxon>
        <taxon>Bacillota</taxon>
        <taxon>Bacilli</taxon>
        <taxon>Lactobacillales</taxon>
        <taxon>Lactobacillaceae</taxon>
        <taxon>Levilactobacillus</taxon>
    </lineage>
</organism>
<feature type="transmembrane region" description="Helical" evidence="7">
    <location>
        <begin position="1070"/>
        <end position="1087"/>
    </location>
</feature>
<dbReference type="AlphaFoldDB" id="A0A4Z0J518"/>
<dbReference type="InterPro" id="IPR019931">
    <property type="entry name" value="LPXTG_anchor"/>
</dbReference>
<evidence type="ECO:0000256" key="5">
    <source>
        <dbReference type="SAM" id="Coils"/>
    </source>
</evidence>
<feature type="region of interest" description="Disordered" evidence="6">
    <location>
        <begin position="43"/>
        <end position="89"/>
    </location>
</feature>
<dbReference type="RefSeq" id="WP_135368875.1">
    <property type="nucleotide sequence ID" value="NZ_RKLX01000028.1"/>
</dbReference>
<sequence>MYFNRHQMANVHYKMYKVGKNWAVGLIAGVAVTVGLGMGQAMPAAAATNDPPQAELAENGADKVAPATVPEATETNEEPAEPVAEPKLEDTYDDAQTQVDEANDKSAAVNESQEKLQELLEQTDLTSQADWQNQLQKALDDYQQNASGFNDAATKAQELIDAYQAKINDTIKEQPNAVKEVTHPDGTTGSDYQQAVTDFQASVAEQVAAVQDSIANYKISVKVNQVGADLTDAAGELTAALKDFTITDEDLQGLKETYDDALTAYNSAVAAYNDQTGGDIAVIKSEDIADWDQVLADRQVQRAYAAANARYEDISAAITTYKNAVDGSREAIKAYNDALRELSKTVDNTDLKTKQQAIVDAIDQVAKAQNAYKDFVNSEANQQIIQAYLTAINEQSSDLATYQAAYEQLNMGKEAILSAANAALANLQGQLVDWQETYQAYLDAVIAAEAQSLPDFGNLATAVEDQQTAVATAIDVLMTSQKDYQAALTAYQQALTASGQGTQASDNKLPDLSALRQSLEANQASLAAAETLAADFRLQQRLARLNTIIDVINGEQAMLKTLYNAAFKADTWSVLTQSFSAIGDDLANKAADFAQAINGGNGELSYADLLAASSDDDAYPAAEAVADRYQGFADKLTAFKETYDKFVAELAVSAPDEANNQAIAESMRDPKRLSTNGWTTGVEDGSDFDYTSGMSTVSLRFYFGDNLNYFLNPAYDHQLIFQSYQNILFDHTPDSGSNDLEFKFREGESAENGDVPLYAVFSSEKRAEIEAVLRSVGPYCKNSKDDDQTYYLTGFWSSGLAKSESGGWSGQSFPQGEAERQDFYVFTSLDPIAEFMDLLTGTTPDPAHNQNYYFMYTASPKITTNFVDDDALPEVAELTAEISTPDELKTADAPVVSAPNGVEQGTITLPGGAQVETEISTPTLPQAPTVTLNHIQEPAVNPGTPGVTPTDPGDTQSENPDAGQPDVTPPSATADEGAPATTPIKVPGNDTVANGEVQKLGLMAAGVKVHQQATSGSDQPVTTGWAGDQQAGRMAANDVRSAGAADALATKASNSAATSLPQTDEQRSGLAAWIGSWLLALAGVSLIKRRKKQD</sequence>
<feature type="compositionally biased region" description="Low complexity" evidence="6">
    <location>
        <begin position="942"/>
        <end position="955"/>
    </location>
</feature>
<dbReference type="Proteomes" id="UP000297348">
    <property type="component" value="Unassembled WGS sequence"/>
</dbReference>
<evidence type="ECO:0000313" key="9">
    <source>
        <dbReference type="EMBL" id="TGD17545.1"/>
    </source>
</evidence>
<evidence type="ECO:0000256" key="3">
    <source>
        <dbReference type="ARBA" id="ARBA00022729"/>
    </source>
</evidence>
<dbReference type="InterPro" id="IPR022263">
    <property type="entry name" value="KxYKxGKxW"/>
</dbReference>
<dbReference type="NCBIfam" id="TIGR01167">
    <property type="entry name" value="LPXTG_anchor"/>
    <property type="match status" value="1"/>
</dbReference>
<reference evidence="9 10" key="1">
    <citation type="submission" date="2018-10" db="EMBL/GenBank/DDBJ databases">
        <title>Lactobacillus sp. R7 and Lactobacillus sp. R19 isolated from fermented mustard green product of Taiwan.</title>
        <authorList>
            <person name="Lin S.-T."/>
        </authorList>
    </citation>
    <scope>NUCLEOTIDE SEQUENCE [LARGE SCALE GENOMIC DNA]</scope>
    <source>
        <strain evidence="9 10">BCRC 81129</strain>
    </source>
</reference>
<name>A0A4Z0J518_9LACO</name>
<gene>
    <name evidence="9" type="ORF">EGT51_11800</name>
</gene>
<keyword evidence="10" id="KW-1185">Reference proteome</keyword>
<feature type="coiled-coil region" evidence="5">
    <location>
        <begin position="417"/>
        <end position="444"/>
    </location>
</feature>
<keyword evidence="3" id="KW-0732">Signal</keyword>
<feature type="region of interest" description="Disordered" evidence="6">
    <location>
        <begin position="936"/>
        <end position="992"/>
    </location>
</feature>
<dbReference type="Pfam" id="PF19258">
    <property type="entry name" value="KxYKxGKxW_sig"/>
    <property type="match status" value="1"/>
</dbReference>
<protein>
    <submittedName>
        <fullName evidence="9">LPXTG cell wall anchor domain-containing protein</fullName>
    </submittedName>
</protein>
<keyword evidence="5" id="KW-0175">Coiled coil</keyword>
<feature type="compositionally biased region" description="Low complexity" evidence="6">
    <location>
        <begin position="64"/>
        <end position="73"/>
    </location>
</feature>